<dbReference type="InterPro" id="IPR015262">
    <property type="entry name" value="tRNA_Ile_lys_synt_subst-bd"/>
</dbReference>
<keyword evidence="4" id="KW-0819">tRNA processing</keyword>
<evidence type="ECO:0000256" key="1">
    <source>
        <dbReference type="ARBA" id="ARBA00013267"/>
    </source>
</evidence>
<dbReference type="EC" id="6.3.4.19" evidence="1"/>
<comment type="catalytic activity">
    <reaction evidence="7">
        <text>cytidine(34) in tRNA(Ile2) + L-lysine + ATP = lysidine(34) in tRNA(Ile2) + AMP + diphosphate + H(+)</text>
        <dbReference type="Rhea" id="RHEA:43744"/>
        <dbReference type="Rhea" id="RHEA-COMP:10625"/>
        <dbReference type="Rhea" id="RHEA-COMP:10670"/>
        <dbReference type="ChEBI" id="CHEBI:15378"/>
        <dbReference type="ChEBI" id="CHEBI:30616"/>
        <dbReference type="ChEBI" id="CHEBI:32551"/>
        <dbReference type="ChEBI" id="CHEBI:33019"/>
        <dbReference type="ChEBI" id="CHEBI:82748"/>
        <dbReference type="ChEBI" id="CHEBI:83665"/>
        <dbReference type="ChEBI" id="CHEBI:456215"/>
        <dbReference type="EC" id="6.3.4.19"/>
    </reaction>
</comment>
<dbReference type="Gene3D" id="3.40.50.620">
    <property type="entry name" value="HUPs"/>
    <property type="match status" value="1"/>
</dbReference>
<evidence type="ECO:0000259" key="8">
    <source>
        <dbReference type="Pfam" id="PF01171"/>
    </source>
</evidence>
<dbReference type="SUPFAM" id="SSF82829">
    <property type="entry name" value="MesJ substrate recognition domain-like"/>
    <property type="match status" value="1"/>
</dbReference>
<dbReference type="EMBL" id="CAEZVF010000091">
    <property type="protein sequence ID" value="CAB4622758.1"/>
    <property type="molecule type" value="Genomic_DNA"/>
</dbReference>
<dbReference type="PANTHER" id="PTHR43033:SF1">
    <property type="entry name" value="TRNA(ILE)-LYSIDINE SYNTHASE-RELATED"/>
    <property type="match status" value="1"/>
</dbReference>
<gene>
    <name evidence="10" type="ORF">UFOPK1939_00689</name>
</gene>
<keyword evidence="2" id="KW-0963">Cytoplasm</keyword>
<evidence type="ECO:0000256" key="3">
    <source>
        <dbReference type="ARBA" id="ARBA00022598"/>
    </source>
</evidence>
<evidence type="ECO:0000256" key="4">
    <source>
        <dbReference type="ARBA" id="ARBA00022694"/>
    </source>
</evidence>
<dbReference type="NCBIfam" id="TIGR02432">
    <property type="entry name" value="lysidine_TilS_N"/>
    <property type="match status" value="1"/>
</dbReference>
<dbReference type="Pfam" id="PF09179">
    <property type="entry name" value="TilS"/>
    <property type="match status" value="1"/>
</dbReference>
<dbReference type="InterPro" id="IPR012795">
    <property type="entry name" value="tRNA_Ile_lys_synt_N"/>
</dbReference>
<dbReference type="Gene3D" id="1.20.59.20">
    <property type="match status" value="1"/>
</dbReference>
<dbReference type="HAMAP" id="MF_01161">
    <property type="entry name" value="tRNA_Ile_lys_synt"/>
    <property type="match status" value="1"/>
</dbReference>
<dbReference type="GO" id="GO:0005737">
    <property type="term" value="C:cytoplasm"/>
    <property type="evidence" value="ECO:0007669"/>
    <property type="project" value="InterPro"/>
</dbReference>
<proteinExistence type="inferred from homology"/>
<dbReference type="SUPFAM" id="SSF52402">
    <property type="entry name" value="Adenine nucleotide alpha hydrolases-like"/>
    <property type="match status" value="1"/>
</dbReference>
<dbReference type="GO" id="GO:0032267">
    <property type="term" value="F:tRNA(Ile)-lysidine synthase activity"/>
    <property type="evidence" value="ECO:0007669"/>
    <property type="project" value="UniProtKB-EC"/>
</dbReference>
<keyword evidence="3" id="KW-0436">Ligase</keyword>
<evidence type="ECO:0000256" key="7">
    <source>
        <dbReference type="ARBA" id="ARBA00048539"/>
    </source>
</evidence>
<dbReference type="GO" id="GO:0008033">
    <property type="term" value="P:tRNA processing"/>
    <property type="evidence" value="ECO:0007669"/>
    <property type="project" value="UniProtKB-KW"/>
</dbReference>
<keyword evidence="5" id="KW-0547">Nucleotide-binding</keyword>
<accession>A0A6J6IGG0</accession>
<evidence type="ECO:0000256" key="2">
    <source>
        <dbReference type="ARBA" id="ARBA00022490"/>
    </source>
</evidence>
<dbReference type="AlphaFoldDB" id="A0A6J6IGG0"/>
<reference evidence="10" key="1">
    <citation type="submission" date="2020-05" db="EMBL/GenBank/DDBJ databases">
        <authorList>
            <person name="Chiriac C."/>
            <person name="Salcher M."/>
            <person name="Ghai R."/>
            <person name="Kavagutti S V."/>
        </authorList>
    </citation>
    <scope>NUCLEOTIDE SEQUENCE</scope>
</reference>
<dbReference type="GO" id="GO:0005524">
    <property type="term" value="F:ATP binding"/>
    <property type="evidence" value="ECO:0007669"/>
    <property type="project" value="UniProtKB-KW"/>
</dbReference>
<organism evidence="10">
    <name type="scientific">freshwater metagenome</name>
    <dbReference type="NCBI Taxonomy" id="449393"/>
    <lineage>
        <taxon>unclassified sequences</taxon>
        <taxon>metagenomes</taxon>
        <taxon>ecological metagenomes</taxon>
    </lineage>
</organism>
<keyword evidence="6" id="KW-0067">ATP-binding</keyword>
<evidence type="ECO:0000256" key="5">
    <source>
        <dbReference type="ARBA" id="ARBA00022741"/>
    </source>
</evidence>
<feature type="domain" description="tRNA(Ile)-lysidine synthase substrate-binding" evidence="9">
    <location>
        <begin position="252"/>
        <end position="320"/>
    </location>
</feature>
<dbReference type="InterPro" id="IPR011063">
    <property type="entry name" value="TilS/TtcA_N"/>
</dbReference>
<evidence type="ECO:0000313" key="10">
    <source>
        <dbReference type="EMBL" id="CAB4622758.1"/>
    </source>
</evidence>
<protein>
    <recommendedName>
        <fullName evidence="1">tRNA(Ile)-lysidine synthetase</fullName>
        <ecNumber evidence="1">6.3.4.19</ecNumber>
    </recommendedName>
</protein>
<feature type="domain" description="tRNA(Ile)-lysidine/2-thiocytidine synthase N-terminal" evidence="8">
    <location>
        <begin position="28"/>
        <end position="203"/>
    </location>
</feature>
<dbReference type="InterPro" id="IPR012094">
    <property type="entry name" value="tRNA_Ile_lys_synt"/>
</dbReference>
<dbReference type="Pfam" id="PF01171">
    <property type="entry name" value="ATP_bind_3"/>
    <property type="match status" value="1"/>
</dbReference>
<dbReference type="CDD" id="cd01992">
    <property type="entry name" value="TilS_N"/>
    <property type="match status" value="1"/>
</dbReference>
<evidence type="ECO:0000256" key="6">
    <source>
        <dbReference type="ARBA" id="ARBA00022840"/>
    </source>
</evidence>
<evidence type="ECO:0000259" key="9">
    <source>
        <dbReference type="Pfam" id="PF09179"/>
    </source>
</evidence>
<name>A0A6J6IGG0_9ZZZZ</name>
<sequence length="326" mass="33720">MSGPTPATAQTRNAVKDSLQPLAAGDLVLVACSGGADSLALAAAAAFVGPREGFRVGAITIDHGLQPGSDQHGENVAGQLRGLGLGPVEVVRVEVGTDGGPEAAARTARYAGLSEAAQRLGASTVLLGHTLDDQAETVLLGLARGSGARSLSGMAGSNGMYRRPFLGLTRSTLREACVAAGLEPWDDPHNQDPRFARSRLRNEAMPVLEDVLGPGIAEALARTASQLRQDADALDSWATWALESALHPEGGLSIEVLAGFEPAVRHRVFRRAAVSAGCPAGSVSSKHVDAMDQLVTHWHGQGSVSLPGNLVAWRTGDRLYLAAAAQ</sequence>
<dbReference type="PANTHER" id="PTHR43033">
    <property type="entry name" value="TRNA(ILE)-LYSIDINE SYNTHASE-RELATED"/>
    <property type="match status" value="1"/>
</dbReference>
<dbReference type="InterPro" id="IPR014729">
    <property type="entry name" value="Rossmann-like_a/b/a_fold"/>
</dbReference>